<protein>
    <submittedName>
        <fullName evidence="1">Uncharacterized protein</fullName>
    </submittedName>
</protein>
<dbReference type="HOGENOM" id="CLU_2584103_0_0_9"/>
<dbReference type="EMBL" id="CM001441">
    <property type="protein sequence ID" value="EHQ88855.1"/>
    <property type="molecule type" value="Genomic_DNA"/>
</dbReference>
<reference evidence="1 2" key="1">
    <citation type="submission" date="2011-11" db="EMBL/GenBank/DDBJ databases">
        <title>The Noncontiguous Finished genome of Desulfosporosinus youngiae DSM 17734.</title>
        <authorList>
            <consortium name="US DOE Joint Genome Institute (JGI-PGF)"/>
            <person name="Lucas S."/>
            <person name="Han J."/>
            <person name="Lapidus A."/>
            <person name="Cheng J.-F."/>
            <person name="Goodwin L."/>
            <person name="Pitluck S."/>
            <person name="Peters L."/>
            <person name="Ovchinnikova G."/>
            <person name="Lu M."/>
            <person name="Land M.L."/>
            <person name="Hauser L."/>
            <person name="Pester M."/>
            <person name="Spring S."/>
            <person name="Ollivier B."/>
            <person name="Rattei T."/>
            <person name="Klenk H.-P."/>
            <person name="Wagner M."/>
            <person name="Loy A."/>
            <person name="Woyke T.J."/>
        </authorList>
    </citation>
    <scope>NUCLEOTIDE SEQUENCE [LARGE SCALE GENOMIC DNA]</scope>
    <source>
        <strain evidence="1 2">DSM 17734</strain>
    </source>
</reference>
<name>H5Y386_9FIRM</name>
<dbReference type="OrthoDB" id="1798645at2"/>
<organism evidence="1 2">
    <name type="scientific">Desulfosporosinus youngiae DSM 17734</name>
    <dbReference type="NCBI Taxonomy" id="768710"/>
    <lineage>
        <taxon>Bacteria</taxon>
        <taxon>Bacillati</taxon>
        <taxon>Bacillota</taxon>
        <taxon>Clostridia</taxon>
        <taxon>Eubacteriales</taxon>
        <taxon>Desulfitobacteriaceae</taxon>
        <taxon>Desulfosporosinus</taxon>
    </lineage>
</organism>
<keyword evidence="2" id="KW-1185">Reference proteome</keyword>
<evidence type="ECO:0000313" key="1">
    <source>
        <dbReference type="EMBL" id="EHQ88855.1"/>
    </source>
</evidence>
<gene>
    <name evidence="1" type="ORF">DesyoDRAFT_1727</name>
</gene>
<accession>H5Y386</accession>
<dbReference type="RefSeq" id="WP_007781774.1">
    <property type="nucleotide sequence ID" value="NZ_CM001441.1"/>
</dbReference>
<proteinExistence type="predicted"/>
<dbReference type="Proteomes" id="UP000005104">
    <property type="component" value="Chromosome"/>
</dbReference>
<sequence>MENTSGSLELLLEFEKKYCSSSKLANSQMMYWYYKVLGNKSWKEMIPEIDEWVYHYEQFLENGGDPYQLKQAGTFLGQYF</sequence>
<dbReference type="AlphaFoldDB" id="H5Y386"/>
<evidence type="ECO:0000313" key="2">
    <source>
        <dbReference type="Proteomes" id="UP000005104"/>
    </source>
</evidence>